<proteinExistence type="predicted"/>
<evidence type="ECO:0000313" key="2">
    <source>
        <dbReference type="EMBL" id="KUM49750.1"/>
    </source>
</evidence>
<accession>A0A101M2E7</accession>
<geneLocation type="mitochondrion" evidence="2"/>
<dbReference type="EMBL" id="LKAM01000002">
    <property type="protein sequence ID" value="KUM49750.1"/>
    <property type="molecule type" value="Genomic_DNA"/>
</dbReference>
<evidence type="ECO:0000256" key="1">
    <source>
        <dbReference type="SAM" id="Phobius"/>
    </source>
</evidence>
<keyword evidence="2" id="KW-0496">Mitochondrion</keyword>
<name>A0A101M2E7_PICGL</name>
<keyword evidence="1" id="KW-0472">Membrane</keyword>
<feature type="transmembrane region" description="Helical" evidence="1">
    <location>
        <begin position="43"/>
        <end position="64"/>
    </location>
</feature>
<keyword evidence="1" id="KW-1133">Transmembrane helix</keyword>
<gene>
    <name evidence="2" type="ORF">ABT39_MTgene2977</name>
</gene>
<reference evidence="2" key="1">
    <citation type="journal article" date="2015" name="Genome Biol. Evol.">
        <title>Organellar Genomes of White Spruce (Picea glauca): Assembly and Annotation.</title>
        <authorList>
            <person name="Jackman S.D."/>
            <person name="Warren R.L."/>
            <person name="Gibb E.A."/>
            <person name="Vandervalk B.P."/>
            <person name="Mohamadi H."/>
            <person name="Chu J."/>
            <person name="Raymond A."/>
            <person name="Pleasance S."/>
            <person name="Coope R."/>
            <person name="Wildung M.R."/>
            <person name="Ritland C.E."/>
            <person name="Bousquet J."/>
            <person name="Jones S.J."/>
            <person name="Bohlmann J."/>
            <person name="Birol I."/>
        </authorList>
    </citation>
    <scope>NUCLEOTIDE SEQUENCE [LARGE SCALE GENOMIC DNA]</scope>
    <source>
        <tissue evidence="2">Flushing bud</tissue>
    </source>
</reference>
<dbReference type="AlphaFoldDB" id="A0A101M2E7"/>
<keyword evidence="1" id="KW-0812">Transmembrane</keyword>
<comment type="caution">
    <text evidence="2">The sequence shown here is derived from an EMBL/GenBank/DDBJ whole genome shotgun (WGS) entry which is preliminary data.</text>
</comment>
<protein>
    <submittedName>
        <fullName evidence="2">Uncharacterized protein</fullName>
    </submittedName>
</protein>
<organism evidence="2">
    <name type="scientific">Picea glauca</name>
    <name type="common">White spruce</name>
    <name type="synonym">Pinus glauca</name>
    <dbReference type="NCBI Taxonomy" id="3330"/>
    <lineage>
        <taxon>Eukaryota</taxon>
        <taxon>Viridiplantae</taxon>
        <taxon>Streptophyta</taxon>
        <taxon>Embryophyta</taxon>
        <taxon>Tracheophyta</taxon>
        <taxon>Spermatophyta</taxon>
        <taxon>Pinopsida</taxon>
        <taxon>Pinidae</taxon>
        <taxon>Conifers I</taxon>
        <taxon>Pinales</taxon>
        <taxon>Pinaceae</taxon>
        <taxon>Picea</taxon>
    </lineage>
</organism>
<sequence>MLVQLIMGGIINNNAGNEESSLSILRSHELIFNNDPGPVRRMMPVPLVLLRILLLGVMLGILPLKQLIEIMLI</sequence>